<dbReference type="EMBL" id="MF347636">
    <property type="protein sequence ID" value="ASR77415.1"/>
    <property type="molecule type" value="Genomic_DNA"/>
</dbReference>
<sequence length="92" mass="10468">MAGNKNSRKKWLCLDCGVDTGKIGEHFFLDMKVWSLTGLGHEGMLCVEHVEERIGRRLVPADFTSAYINRLNNGFKSDRLVSRIKGTNKEDR</sequence>
<keyword evidence="2" id="KW-1185">Reference proteome</keyword>
<organism evidence="1 2">
    <name type="scientific">Streptomyces phage NootNoot</name>
    <dbReference type="NCBI Taxonomy" id="2023992"/>
    <lineage>
        <taxon>Viruses</taxon>
        <taxon>Duplodnaviria</taxon>
        <taxon>Heunggongvirae</taxon>
        <taxon>Uroviricota</taxon>
        <taxon>Caudoviricetes</taxon>
        <taxon>Stanwilliamsviridae</taxon>
        <taxon>Boydwoodruffvirinae</taxon>
        <taxon>Samistivirus</taxon>
        <taxon>Samistivirus nootnoot</taxon>
    </lineage>
</organism>
<dbReference type="Proteomes" id="UP000225626">
    <property type="component" value="Segment"/>
</dbReference>
<gene>
    <name evidence="1" type="ORF">SEA_NOOTNOOT_188</name>
</gene>
<accession>A0A222Z1H7</accession>
<protein>
    <submittedName>
        <fullName evidence="1">Uncharacterized protein</fullName>
    </submittedName>
</protein>
<proteinExistence type="predicted"/>
<evidence type="ECO:0000313" key="1">
    <source>
        <dbReference type="EMBL" id="ASR77415.1"/>
    </source>
</evidence>
<reference evidence="1 2" key="1">
    <citation type="submission" date="2017-06" db="EMBL/GenBank/DDBJ databases">
        <authorList>
            <person name="Meridew S.N."/>
            <person name="Morgan R.E."/>
            <person name="Moussa A.T."/>
            <person name="Shahid S.H."/>
            <person name="Bhuiyan S."/>
            <person name="Nayek S."/>
            <person name="Suri N."/>
            <person name="Kim T."/>
            <person name="Layton S.R."/>
            <person name="Hughes L.E."/>
            <person name="Garlena R.A."/>
            <person name="Russell D.A."/>
            <person name="Pope W.H."/>
            <person name="Jacobs-Sera D."/>
            <person name="Hendrix R.W."/>
            <person name="Hatfull G.F."/>
        </authorList>
    </citation>
    <scope>NUCLEOTIDE SEQUENCE [LARGE SCALE GENOMIC DNA]</scope>
</reference>
<name>A0A222Z1H7_9CAUD</name>
<dbReference type="OrthoDB" id="20070at10239"/>
<evidence type="ECO:0000313" key="2">
    <source>
        <dbReference type="Proteomes" id="UP000225626"/>
    </source>
</evidence>